<dbReference type="GO" id="GO:0042245">
    <property type="term" value="P:RNA repair"/>
    <property type="evidence" value="ECO:0007669"/>
    <property type="project" value="UniProtKB-KW"/>
</dbReference>
<comment type="subunit">
    <text evidence="10">Homodimer.</text>
</comment>
<feature type="binding site" evidence="10">
    <location>
        <position position="53"/>
    </location>
    <ligand>
        <name>ATP</name>
        <dbReference type="ChEBI" id="CHEBI:30616"/>
    </ligand>
</feature>
<feature type="binding site" evidence="10">
    <location>
        <position position="142"/>
    </location>
    <ligand>
        <name>ATP</name>
        <dbReference type="ChEBI" id="CHEBI:30616"/>
    </ligand>
</feature>
<dbReference type="Gene3D" id="3.30.70.590">
    <property type="entry name" value="Poly(A) polymerase predicted RNA binding domain"/>
    <property type="match status" value="1"/>
</dbReference>
<feature type="domain" description="CCA-adding enzyme C-terminal" evidence="13">
    <location>
        <begin position="303"/>
        <end position="413"/>
    </location>
</feature>
<feature type="domain" description="tRNA nucleotidyltransferase substrate binding" evidence="12">
    <location>
        <begin position="156"/>
        <end position="273"/>
    </location>
</feature>
<comment type="similarity">
    <text evidence="10">Belongs to the tRNA nucleotidyltransferase/poly(A) polymerase family. Archaeal CCA-adding enzyme subfamily.</text>
</comment>
<feature type="binding site" evidence="10">
    <location>
        <position position="162"/>
    </location>
    <ligand>
        <name>CTP</name>
        <dbReference type="ChEBI" id="CHEBI:37563"/>
    </ligand>
</feature>
<keyword evidence="5 10" id="KW-0547">Nucleotide-binding</keyword>
<evidence type="ECO:0000256" key="1">
    <source>
        <dbReference type="ARBA" id="ARBA00022679"/>
    </source>
</evidence>
<dbReference type="Pfam" id="PF01909">
    <property type="entry name" value="NTP_transf_2"/>
    <property type="match status" value="1"/>
</dbReference>
<keyword evidence="2 10" id="KW-0819">tRNA processing</keyword>
<dbReference type="Gene3D" id="1.10.1410.30">
    <property type="entry name" value="CCA tRNA nucleotidyltransferase, domain 2"/>
    <property type="match status" value="1"/>
</dbReference>
<evidence type="ECO:0000256" key="2">
    <source>
        <dbReference type="ARBA" id="ARBA00022694"/>
    </source>
</evidence>
<dbReference type="Pfam" id="PF09249">
    <property type="entry name" value="tRNA_NucTransf2"/>
    <property type="match status" value="1"/>
</dbReference>
<dbReference type="InterPro" id="IPR048833">
    <property type="entry name" value="CAA_C"/>
</dbReference>
<evidence type="ECO:0000259" key="13">
    <source>
        <dbReference type="Pfam" id="PF21133"/>
    </source>
</evidence>
<reference evidence="14 15" key="1">
    <citation type="journal article" date="2009" name="J. Bacteriol.">
        <title>Complete genome sequence of the anaerobic, protein-degrading hyperthermophilic crenarchaeon Desulfurococcus kamchatkensis.</title>
        <authorList>
            <person name="Ravin N.V."/>
            <person name="Mardanov A.V."/>
            <person name="Beletsky A.V."/>
            <person name="Kublanov I.V."/>
            <person name="Kolganova T.V."/>
            <person name="Lebedinsky A.V."/>
            <person name="Chernyh N.A."/>
            <person name="Bonch-Osmolovskaya E.A."/>
            <person name="Skryabin K.G."/>
        </authorList>
    </citation>
    <scope>NUCLEOTIDE SEQUENCE [LARGE SCALE GENOMIC DNA]</scope>
    <source>
        <strain evidence="15">DSM 18924 / JCM 16383 / VKM B-2413 / 1221n</strain>
    </source>
</reference>
<evidence type="ECO:0000259" key="11">
    <source>
        <dbReference type="Pfam" id="PF01909"/>
    </source>
</evidence>
<organism evidence="14 15">
    <name type="scientific">Desulfurococcus amylolyticus (strain DSM 18924 / JCM 16383 / VKM B-2413 / 1221n)</name>
    <name type="common">Desulfurococcus kamchatkensis</name>
    <dbReference type="NCBI Taxonomy" id="490899"/>
    <lineage>
        <taxon>Archaea</taxon>
        <taxon>Thermoproteota</taxon>
        <taxon>Thermoprotei</taxon>
        <taxon>Desulfurococcales</taxon>
        <taxon>Desulfurococcaceae</taxon>
        <taxon>Desulfurococcus</taxon>
    </lineage>
</organism>
<dbReference type="KEGG" id="dka:DKAM_0321"/>
<dbReference type="InterPro" id="IPR008229">
    <property type="entry name" value="CCA-adding_arc"/>
</dbReference>
<evidence type="ECO:0000313" key="14">
    <source>
        <dbReference type="EMBL" id="ACL10647.1"/>
    </source>
</evidence>
<dbReference type="SUPFAM" id="SSF81301">
    <property type="entry name" value="Nucleotidyltransferase"/>
    <property type="match status" value="1"/>
</dbReference>
<keyword evidence="7 10" id="KW-0067">ATP-binding</keyword>
<feature type="binding site" evidence="10">
    <location>
        <position position="53"/>
    </location>
    <ligand>
        <name>CTP</name>
        <dbReference type="ChEBI" id="CHEBI:37563"/>
    </ligand>
</feature>
<feature type="binding site" evidence="10">
    <location>
        <position position="171"/>
    </location>
    <ligand>
        <name>CTP</name>
        <dbReference type="ChEBI" id="CHEBI:37563"/>
    </ligand>
</feature>
<dbReference type="HAMAP" id="MF_01264">
    <property type="entry name" value="CCA_arch"/>
    <property type="match status" value="1"/>
</dbReference>
<comment type="miscellaneous">
    <text evidence="10">A single active site specifically recognizes both ATP and CTP and is responsible for their addition.</text>
</comment>
<comment type="catalytic activity">
    <reaction evidence="10">
        <text>a tRNA precursor + 2 CTP + ATP = a tRNA with a 3' CCA end + 3 diphosphate</text>
        <dbReference type="Rhea" id="RHEA:14433"/>
        <dbReference type="Rhea" id="RHEA-COMP:10465"/>
        <dbReference type="Rhea" id="RHEA-COMP:10468"/>
        <dbReference type="ChEBI" id="CHEBI:30616"/>
        <dbReference type="ChEBI" id="CHEBI:33019"/>
        <dbReference type="ChEBI" id="CHEBI:37563"/>
        <dbReference type="ChEBI" id="CHEBI:74896"/>
        <dbReference type="ChEBI" id="CHEBI:83071"/>
        <dbReference type="EC" id="2.7.7.72"/>
    </reaction>
</comment>
<dbReference type="InterPro" id="IPR043519">
    <property type="entry name" value="NT_sf"/>
</dbReference>
<dbReference type="PANTHER" id="PTHR39643">
    <property type="entry name" value="CCA-ADDING ENZYME"/>
    <property type="match status" value="1"/>
</dbReference>
<keyword evidence="8 10" id="KW-0460">Magnesium</keyword>
<dbReference type="STRING" id="490899.DKAM_0321"/>
<comment type="caution">
    <text evidence="10">Lacks conserved residue(s) required for the propagation of feature annotation.</text>
</comment>
<dbReference type="GO" id="GO:0001680">
    <property type="term" value="P:tRNA 3'-terminal CCA addition"/>
    <property type="evidence" value="ECO:0007669"/>
    <property type="project" value="UniProtKB-UniRule"/>
</dbReference>
<keyword evidence="4 10" id="KW-0479">Metal-binding</keyword>
<dbReference type="Gene3D" id="3.30.70.1550">
    <property type="entry name" value="Archaeal tRNA CCA-adding enzyme catalytic domain"/>
    <property type="match status" value="1"/>
</dbReference>
<dbReference type="AlphaFoldDB" id="B8D3G6"/>
<keyword evidence="1 10" id="KW-0808">Transferase</keyword>
<feature type="binding site" evidence="10">
    <location>
        <position position="171"/>
    </location>
    <ligand>
        <name>ATP</name>
        <dbReference type="ChEBI" id="CHEBI:30616"/>
    </ligand>
</feature>
<dbReference type="NCBIfam" id="TIGR03671">
    <property type="entry name" value="cca_archaeal"/>
    <property type="match status" value="1"/>
</dbReference>
<dbReference type="HOGENOM" id="CLU_044679_1_0_2"/>
<dbReference type="GO" id="GO:0004810">
    <property type="term" value="F:CCA tRNA nucleotidyltransferase activity"/>
    <property type="evidence" value="ECO:0007669"/>
    <property type="project" value="UniProtKB-UniRule"/>
</dbReference>
<dbReference type="GeneID" id="7171537"/>
<evidence type="ECO:0000256" key="6">
    <source>
        <dbReference type="ARBA" id="ARBA00022800"/>
    </source>
</evidence>
<feature type="binding site" evidence="10">
    <location>
        <position position="119"/>
    </location>
    <ligand>
        <name>Mg(2+)</name>
        <dbReference type="ChEBI" id="CHEBI:18420"/>
    </ligand>
</feature>
<keyword evidence="6 10" id="KW-0692">RNA repair</keyword>
<dbReference type="InterPro" id="IPR006116">
    <property type="entry name" value="NT_2-5OAS_ClassI-CCAase"/>
</dbReference>
<dbReference type="GO" id="GO:0000049">
    <property type="term" value="F:tRNA binding"/>
    <property type="evidence" value="ECO:0007669"/>
    <property type="project" value="UniProtKB-UniRule"/>
</dbReference>
<protein>
    <recommendedName>
        <fullName evidence="10">CCA-adding enzyme</fullName>
        <ecNumber evidence="10">2.7.7.72</ecNumber>
    </recommendedName>
    <alternativeName>
        <fullName evidence="10">CCA tRNA nucleotidyltransferase</fullName>
    </alternativeName>
    <alternativeName>
        <fullName evidence="10">tRNA CCA-pyrophosphorylase</fullName>
    </alternativeName>
    <alternativeName>
        <fullName evidence="10">tRNA adenylyl-/cytidylyl- transferase</fullName>
    </alternativeName>
    <alternativeName>
        <fullName evidence="10">tRNA nucleotidyltransferase</fullName>
    </alternativeName>
    <alternativeName>
        <fullName evidence="10">tRNA-NT</fullName>
    </alternativeName>
</protein>
<dbReference type="Gene3D" id="3.30.460.10">
    <property type="entry name" value="Beta Polymerase, domain 2"/>
    <property type="match status" value="1"/>
</dbReference>
<dbReference type="GO" id="GO:0160016">
    <property type="term" value="F:CCACCA tRNA nucleotidyltransferase activity"/>
    <property type="evidence" value="ECO:0007669"/>
    <property type="project" value="RHEA"/>
</dbReference>
<evidence type="ECO:0000256" key="3">
    <source>
        <dbReference type="ARBA" id="ARBA00022695"/>
    </source>
</evidence>
<dbReference type="InterPro" id="IPR011068">
    <property type="entry name" value="NuclTrfase_I-like_C"/>
</dbReference>
<keyword evidence="9 10" id="KW-0694">RNA-binding</keyword>
<evidence type="ECO:0000256" key="5">
    <source>
        <dbReference type="ARBA" id="ARBA00022741"/>
    </source>
</evidence>
<evidence type="ECO:0000256" key="9">
    <source>
        <dbReference type="ARBA" id="ARBA00022884"/>
    </source>
</evidence>
<feature type="binding site" evidence="10">
    <location>
        <position position="67"/>
    </location>
    <ligand>
        <name>Mg(2+)</name>
        <dbReference type="ChEBI" id="CHEBI:18420"/>
    </ligand>
</feature>
<dbReference type="InterPro" id="IPR015329">
    <property type="entry name" value="tRNA_NucTransf2"/>
</dbReference>
<feature type="binding site" evidence="10">
    <location>
        <position position="65"/>
    </location>
    <ligand>
        <name>Mg(2+)</name>
        <dbReference type="ChEBI" id="CHEBI:18420"/>
    </ligand>
</feature>
<feature type="binding site" evidence="10">
    <location>
        <position position="142"/>
    </location>
    <ligand>
        <name>CTP</name>
        <dbReference type="ChEBI" id="CHEBI:37563"/>
    </ligand>
</feature>
<accession>B8D3G6</accession>
<feature type="binding site" evidence="10">
    <location>
        <position position="162"/>
    </location>
    <ligand>
        <name>ATP</name>
        <dbReference type="ChEBI" id="CHEBI:30616"/>
    </ligand>
</feature>
<sequence length="466" mass="53464">MTASEIEEAVLKTIKPSREEYEHVLGVYRVIADAINTVLRKHGVEAEVTLQGSIAHDTWLSGDRDMDVFVLYPESWSIEELKSKGFKLVVEAAEKLGIYELRYAEHPYVRVRISDVEADIVPAFNISDPAHIRTAVDRTPFHTRYIRERLTDEMRDQVRLLKKFMKGIGVYGAEVKTKGFSGYAVEVLIARYNSMRRVLEEASKWNPPVYIDSINVGESFWKGFRKKYPDSVIYMPDPVDPMRNVTANVSMKSLAIFSLASRCYLTHPSLVFYGLEYEGPSIDDVKKKLADRCIVLVEYMLEERLPPDVVWGELNRVRDTMVKLLENFDFHVIDSSSWTDEDRYCAILLELDSCSLPVYKHYKGPSVKHWERSHSFISKHLGRGIGVWVDEKGSLNALSLRRYINVKQILEEGSRGYSVAPHFRDIKPSVKALSEEVIAELSGRGALRWISEFILKTPIWMVKCIS</sequence>
<keyword evidence="3 10" id="KW-0548">Nucleotidyltransferase</keyword>
<comment type="catalytic activity">
    <reaction evidence="10">
        <text>a tRNA with a 3' CCA end + 2 CTP + ATP = a tRNA with a 3' CCACCA end + 3 diphosphate</text>
        <dbReference type="Rhea" id="RHEA:76235"/>
        <dbReference type="Rhea" id="RHEA-COMP:10468"/>
        <dbReference type="Rhea" id="RHEA-COMP:18655"/>
        <dbReference type="ChEBI" id="CHEBI:30616"/>
        <dbReference type="ChEBI" id="CHEBI:33019"/>
        <dbReference type="ChEBI" id="CHEBI:37563"/>
        <dbReference type="ChEBI" id="CHEBI:83071"/>
        <dbReference type="ChEBI" id="CHEBI:195187"/>
    </reaction>
</comment>
<evidence type="ECO:0000256" key="4">
    <source>
        <dbReference type="ARBA" id="ARBA00022723"/>
    </source>
</evidence>
<dbReference type="SUPFAM" id="SSF55003">
    <property type="entry name" value="PAP/Archaeal CCA-adding enzyme, C-terminal domain"/>
    <property type="match status" value="1"/>
</dbReference>
<dbReference type="CDD" id="cd05400">
    <property type="entry name" value="NT_2-5OAS_ClassI-CCAase"/>
    <property type="match status" value="1"/>
</dbReference>
<name>B8D3G6_DESA1</name>
<gene>
    <name evidence="10" type="primary">cca</name>
    <name evidence="14" type="ordered locus">DKAM_0321</name>
</gene>
<dbReference type="eggNOG" id="arCOG04249">
    <property type="taxonomic scope" value="Archaea"/>
</dbReference>
<dbReference type="GO" id="GO:0000287">
    <property type="term" value="F:magnesium ion binding"/>
    <property type="evidence" value="ECO:0007669"/>
    <property type="project" value="UniProtKB-UniRule"/>
</dbReference>
<evidence type="ECO:0000313" key="15">
    <source>
        <dbReference type="Proteomes" id="UP000006903"/>
    </source>
</evidence>
<evidence type="ECO:0000259" key="12">
    <source>
        <dbReference type="Pfam" id="PF09249"/>
    </source>
</evidence>
<proteinExistence type="inferred from homology"/>
<evidence type="ECO:0000256" key="8">
    <source>
        <dbReference type="ARBA" id="ARBA00022842"/>
    </source>
</evidence>
<dbReference type="GO" id="GO:0005524">
    <property type="term" value="F:ATP binding"/>
    <property type="evidence" value="ECO:0007669"/>
    <property type="project" value="UniProtKB-UniRule"/>
</dbReference>
<comment type="function">
    <text evidence="10">Catalyzes the addition and repair of the essential 3'-terminal CCA sequence in tRNAs without using a nucleic acid template. Adds these three nucleotides in the order of C, C, and A to the tRNA nucleotide-73, using CTP and ATP as substrates and producing inorganic pyrophosphate. tRNA 3'-terminal CCA addition is required both for tRNA processing and repair. Also involved in tRNA surveillance by mediating tandem CCA addition to generate a CCACCA at the 3' terminus of unstable tRNAs. While stable tRNAs receive only 3'-terminal CCA, unstable tRNAs are marked with CCACCA and rapidly degraded.</text>
</comment>
<comment type="cofactor">
    <cofactor evidence="10">
        <name>Mg(2+)</name>
        <dbReference type="ChEBI" id="CHEBI:18420"/>
    </cofactor>
</comment>
<dbReference type="Pfam" id="PF21133">
    <property type="entry name" value="CAA_C"/>
    <property type="match status" value="1"/>
</dbReference>
<dbReference type="PANTHER" id="PTHR39643:SF1">
    <property type="entry name" value="CCA-ADDING ENZYME"/>
    <property type="match status" value="1"/>
</dbReference>
<dbReference type="InterPro" id="IPR002934">
    <property type="entry name" value="Polymerase_NTP_transf_dom"/>
</dbReference>
<dbReference type="PIRSF" id="PIRSF005335">
    <property type="entry name" value="CCA_arch"/>
    <property type="match status" value="1"/>
</dbReference>
<evidence type="ECO:0000256" key="10">
    <source>
        <dbReference type="HAMAP-Rule" id="MF_01264"/>
    </source>
</evidence>
<evidence type="ECO:0000256" key="7">
    <source>
        <dbReference type="ARBA" id="ARBA00022840"/>
    </source>
</evidence>
<dbReference type="Proteomes" id="UP000006903">
    <property type="component" value="Chromosome"/>
</dbReference>
<feature type="domain" description="Polymerase nucleotidyl transferase" evidence="11">
    <location>
        <begin position="36"/>
        <end position="142"/>
    </location>
</feature>
<dbReference type="EMBL" id="CP001140">
    <property type="protein sequence ID" value="ACL10647.1"/>
    <property type="molecule type" value="Genomic_DNA"/>
</dbReference>
<dbReference type="EC" id="2.7.7.72" evidence="10"/>
<dbReference type="RefSeq" id="WP_012607989.1">
    <property type="nucleotide sequence ID" value="NC_011766.1"/>
</dbReference>
<dbReference type="SUPFAM" id="SSF81631">
    <property type="entry name" value="PAP/OAS1 substrate-binding domain"/>
    <property type="match status" value="1"/>
</dbReference>
<dbReference type="InterPro" id="IPR042090">
    <property type="entry name" value="CCA_tRNA_nucleotrans_2"/>
</dbReference>